<organism evidence="1 2">
    <name type="scientific">Polymorphospora lycopeni</name>
    <dbReference type="NCBI Taxonomy" id="3140240"/>
    <lineage>
        <taxon>Bacteria</taxon>
        <taxon>Bacillati</taxon>
        <taxon>Actinomycetota</taxon>
        <taxon>Actinomycetes</taxon>
        <taxon>Micromonosporales</taxon>
        <taxon>Micromonosporaceae</taxon>
        <taxon>Polymorphospora</taxon>
    </lineage>
</organism>
<keyword evidence="2" id="KW-1185">Reference proteome</keyword>
<protein>
    <submittedName>
        <fullName evidence="1">Uncharacterized protein</fullName>
    </submittedName>
</protein>
<evidence type="ECO:0000313" key="1">
    <source>
        <dbReference type="EMBL" id="MFB6393205.1"/>
    </source>
</evidence>
<name>A0ABV5CMH7_9ACTN</name>
<dbReference type="Proteomes" id="UP001582793">
    <property type="component" value="Unassembled WGS sequence"/>
</dbReference>
<dbReference type="EMBL" id="JBCGDC010000018">
    <property type="protein sequence ID" value="MFB6393205.1"/>
    <property type="molecule type" value="Genomic_DNA"/>
</dbReference>
<sequence length="467" mass="49694">MQDWLVTGGPPEPERVMAPDSTSRVLLAATSRALRGRDCADLAYLPLLTRFRGAPEPVRRAAVARAGTRAALAPPQVAEVDVEAVARWIVDHYPRRDYPGVVIGSPHGAAVHLATALGVPWLPAGFEISVQWPGGAVDDPARALAHGSRVAPGLLAANPAAIAVRQVHDPAGRGVLAGATLTLFVRWSRLPDAYRGFLRDRLAPATPVLLLRDARTWPVLDAGGGHTFQVGAPGSGLDAAELRCHSDLFDRVLRSVGGDGARWDPPAASCPDAYAEHGIDPGLETSLRDWLAGAGRPLHRVLFTRPDALSAATADVYRLWLRAAGKSGDRAVVECGRQLDPWQVVRAGLVPYWCENATRRSVAGAELWLAGSSAFSSVDVLPDPPGMASPVLAGLPQWRAAASFGRRRGAVDRLAARGYPTSAVPTRHATEVLRNQPYDLPAPQRLRIVDALTGLRDSGTQQGLLIC</sequence>
<accession>A0ABV5CMH7</accession>
<comment type="caution">
    <text evidence="1">The sequence shown here is derived from an EMBL/GenBank/DDBJ whole genome shotgun (WGS) entry which is preliminary data.</text>
</comment>
<proteinExistence type="predicted"/>
<gene>
    <name evidence="1" type="ORF">AAFH96_08795</name>
</gene>
<evidence type="ECO:0000313" key="2">
    <source>
        <dbReference type="Proteomes" id="UP001582793"/>
    </source>
</evidence>
<reference evidence="1 2" key="1">
    <citation type="submission" date="2024-04" db="EMBL/GenBank/DDBJ databases">
        <title>Polymorphospora sp. isolated from Baiyangdian Lake in Xiong'an New Area.</title>
        <authorList>
            <person name="Zhang X."/>
            <person name="Liu J."/>
        </authorList>
    </citation>
    <scope>NUCLEOTIDE SEQUENCE [LARGE SCALE GENOMIC DNA]</scope>
    <source>
        <strain evidence="1 2">2-325</strain>
    </source>
</reference>